<dbReference type="HOGENOM" id="CLU_018602_1_0_1"/>
<reference evidence="7" key="2">
    <citation type="submission" date="2015-06" db="UniProtKB">
        <authorList>
            <consortium name="EnsemblMetazoa"/>
        </authorList>
    </citation>
    <scope>IDENTIFICATION</scope>
</reference>
<protein>
    <recommendedName>
        <fullName evidence="9">Synembryn-A</fullName>
    </recommendedName>
</protein>
<dbReference type="SUPFAM" id="SSF48371">
    <property type="entry name" value="ARM repeat"/>
    <property type="match status" value="1"/>
</dbReference>
<gene>
    <name evidence="7" type="primary">107364082</name>
</gene>
<dbReference type="PANTHER" id="PTHR12425">
    <property type="entry name" value="SYNEMBRYN"/>
    <property type="match status" value="1"/>
</dbReference>
<feature type="compositionally biased region" description="Polar residues" evidence="6">
    <location>
        <begin position="230"/>
        <end position="239"/>
    </location>
</feature>
<evidence type="ECO:0000256" key="6">
    <source>
        <dbReference type="SAM" id="MobiDB-lite"/>
    </source>
</evidence>
<dbReference type="GO" id="GO:0005085">
    <property type="term" value="F:guanyl-nucleotide exchange factor activity"/>
    <property type="evidence" value="ECO:0007669"/>
    <property type="project" value="UniProtKB-KW"/>
</dbReference>
<sequence>MDMDRVLDSFTVGTIKDIVDSLTGFNLQWAQVSTIQEPVAKKNKLAAHIFRHLKDPAHQKHYPVLLTTLRILSRDKNGLDELFTADRIEILMHLSRLVGEQENLTYNSDNFDARVVVESLKCLCNLVYNSPAVRHICCNNSCIDGIMLRLKMYKDPQLPTEVKYFDLRILFLITALCPETRPKIRDQYHGLIYLMEAVDLILKEAEEPGQKPSKKSQRKRKKDKAKVTVEVNSHSTEQTNTKKDKDSHSLDNSSVDLCCEVLKVLFNLTVTCDRVYLDEVEEAHFLRLVGILHDLLLTETETKEKREEMLNHTINLFTNLPSSCYEELLVPIEEIGRIDNPKYEYEDKNVEAIAVLLEFLDKRLEKPLKPYKGLQELLSPVLTCLSNMARTNRIIRKYLRSQILPPLRDVKNRPEDGETLRNKLVRLMTNPNTDVKEMVADFLFILCKESVQRLIKYTGYGNAAGLLANRGLMLGGRGKGSYSSESEDSDTEEYLKVKEKINPVTGYYEPERPNPMEGMSQEEKEYEAMKLVNMMDKLHRTGIVQPCRIGEDGKPHPVEHILELTQGNLEKLEIESKEDSD</sequence>
<dbReference type="InterPro" id="IPR008376">
    <property type="entry name" value="Chaperone_Ric-8_A/B"/>
</dbReference>
<keyword evidence="4" id="KW-0344">Guanine-nucleotide releasing factor</keyword>
<reference evidence="8" key="1">
    <citation type="submission" date="2011-08" db="EMBL/GenBank/DDBJ databases">
        <authorList>
            <person name="Rombauts S."/>
        </authorList>
    </citation>
    <scope>NUCLEOTIDE SEQUENCE</scope>
    <source>
        <strain evidence="8">London</strain>
    </source>
</reference>
<evidence type="ECO:0000313" key="8">
    <source>
        <dbReference type="Proteomes" id="UP000015104"/>
    </source>
</evidence>
<evidence type="ECO:0000256" key="5">
    <source>
        <dbReference type="ARBA" id="ARBA00023186"/>
    </source>
</evidence>
<keyword evidence="8" id="KW-1185">Reference proteome</keyword>
<evidence type="ECO:0000313" key="7">
    <source>
        <dbReference type="EnsemblMetazoa" id="tetur11g00360.1"/>
    </source>
</evidence>
<dbReference type="GO" id="GO:0005938">
    <property type="term" value="C:cell cortex"/>
    <property type="evidence" value="ECO:0007669"/>
    <property type="project" value="UniProtKB-SubCell"/>
</dbReference>
<dbReference type="InterPro" id="IPR011989">
    <property type="entry name" value="ARM-like"/>
</dbReference>
<dbReference type="PRINTS" id="PR01802">
    <property type="entry name" value="SYNEMBRYN"/>
</dbReference>
<dbReference type="eggNOG" id="KOG4464">
    <property type="taxonomic scope" value="Eukaryota"/>
</dbReference>
<comment type="similarity">
    <text evidence="2">Belongs to the synembryn family.</text>
</comment>
<dbReference type="GO" id="GO:0001965">
    <property type="term" value="F:G-protein alpha-subunit binding"/>
    <property type="evidence" value="ECO:0007669"/>
    <property type="project" value="TreeGrafter"/>
</dbReference>
<keyword evidence="3" id="KW-0963">Cytoplasm</keyword>
<dbReference type="GO" id="GO:0007186">
    <property type="term" value="P:G protein-coupled receptor signaling pathway"/>
    <property type="evidence" value="ECO:0007669"/>
    <property type="project" value="TreeGrafter"/>
</dbReference>
<feature type="region of interest" description="Disordered" evidence="6">
    <location>
        <begin position="207"/>
        <end position="250"/>
    </location>
</feature>
<dbReference type="AlphaFoldDB" id="T1KGC9"/>
<dbReference type="InterPro" id="IPR016024">
    <property type="entry name" value="ARM-type_fold"/>
</dbReference>
<dbReference type="InterPro" id="IPR019318">
    <property type="entry name" value="Gua_nucleotide_exch_fac_Ric8"/>
</dbReference>
<evidence type="ECO:0008006" key="9">
    <source>
        <dbReference type="Google" id="ProtNLM"/>
    </source>
</evidence>
<keyword evidence="5" id="KW-0143">Chaperone</keyword>
<dbReference type="OrthoDB" id="5585685at2759"/>
<evidence type="ECO:0000256" key="2">
    <source>
        <dbReference type="ARBA" id="ARBA00009049"/>
    </source>
</evidence>
<dbReference type="Gene3D" id="1.25.10.10">
    <property type="entry name" value="Leucine-rich Repeat Variant"/>
    <property type="match status" value="1"/>
</dbReference>
<evidence type="ECO:0000256" key="1">
    <source>
        <dbReference type="ARBA" id="ARBA00004544"/>
    </source>
</evidence>
<accession>T1KGC9</accession>
<dbReference type="EMBL" id="CAEY01000065">
    <property type="status" value="NOT_ANNOTATED_CDS"/>
    <property type="molecule type" value="Genomic_DNA"/>
</dbReference>
<dbReference type="STRING" id="32264.T1KGC9"/>
<organism evidence="7 8">
    <name type="scientific">Tetranychus urticae</name>
    <name type="common">Two-spotted spider mite</name>
    <dbReference type="NCBI Taxonomy" id="32264"/>
    <lineage>
        <taxon>Eukaryota</taxon>
        <taxon>Metazoa</taxon>
        <taxon>Ecdysozoa</taxon>
        <taxon>Arthropoda</taxon>
        <taxon>Chelicerata</taxon>
        <taxon>Arachnida</taxon>
        <taxon>Acari</taxon>
        <taxon>Acariformes</taxon>
        <taxon>Trombidiformes</taxon>
        <taxon>Prostigmata</taxon>
        <taxon>Eleutherengona</taxon>
        <taxon>Raphignathae</taxon>
        <taxon>Tetranychoidea</taxon>
        <taxon>Tetranychidae</taxon>
        <taxon>Tetranychus</taxon>
    </lineage>
</organism>
<feature type="compositionally biased region" description="Basic residues" evidence="6">
    <location>
        <begin position="212"/>
        <end position="224"/>
    </location>
</feature>
<feature type="compositionally biased region" description="Basic and acidic residues" evidence="6">
    <location>
        <begin position="240"/>
        <end position="249"/>
    </location>
</feature>
<dbReference type="Pfam" id="PF10165">
    <property type="entry name" value="Ric8"/>
    <property type="match status" value="1"/>
</dbReference>
<comment type="subcellular location">
    <subcellularLocation>
        <location evidence="1">Cytoplasm</location>
        <location evidence="1">Cell cortex</location>
    </subcellularLocation>
</comment>
<evidence type="ECO:0000256" key="3">
    <source>
        <dbReference type="ARBA" id="ARBA00022490"/>
    </source>
</evidence>
<evidence type="ECO:0000256" key="4">
    <source>
        <dbReference type="ARBA" id="ARBA00022658"/>
    </source>
</evidence>
<dbReference type="OMA" id="IYLMEAI"/>
<name>T1KGC9_TETUR</name>
<proteinExistence type="inferred from homology"/>
<dbReference type="Proteomes" id="UP000015104">
    <property type="component" value="Unassembled WGS sequence"/>
</dbReference>
<dbReference type="PANTHER" id="PTHR12425:SF5">
    <property type="entry name" value="SYNEMBRYN"/>
    <property type="match status" value="1"/>
</dbReference>
<dbReference type="KEGG" id="tut:107364082"/>
<dbReference type="EnsemblMetazoa" id="tetur11g00360.1">
    <property type="protein sequence ID" value="tetur11g00360.1"/>
    <property type="gene ID" value="tetur11g00360"/>
</dbReference>